<dbReference type="Proteomes" id="UP001231166">
    <property type="component" value="Plasmid pRho-VOC14-L"/>
</dbReference>
<dbReference type="AlphaFoldDB" id="A0AAX3YQQ0"/>
<dbReference type="EMBL" id="CP130956">
    <property type="protein sequence ID" value="WLF51807.1"/>
    <property type="molecule type" value="Genomic_DNA"/>
</dbReference>
<evidence type="ECO:0000259" key="4">
    <source>
        <dbReference type="Pfam" id="PF00441"/>
    </source>
</evidence>
<evidence type="ECO:0000313" key="5">
    <source>
        <dbReference type="EMBL" id="MCZ4588767.1"/>
    </source>
</evidence>
<evidence type="ECO:0000313" key="9">
    <source>
        <dbReference type="Proteomes" id="UP001231166"/>
    </source>
</evidence>
<evidence type="ECO:0000313" key="6">
    <source>
        <dbReference type="EMBL" id="WLF51807.1"/>
    </source>
</evidence>
<evidence type="ECO:0000313" key="8">
    <source>
        <dbReference type="Proteomes" id="UP001066327"/>
    </source>
</evidence>
<geneLocation type="plasmid" evidence="6 9">
    <name>pRho-VOC14-L</name>
</geneLocation>
<organism evidence="6 9">
    <name type="scientific">Rhodococcus opacus</name>
    <name type="common">Nocardia opaca</name>
    <dbReference type="NCBI Taxonomy" id="37919"/>
    <lineage>
        <taxon>Bacteria</taxon>
        <taxon>Bacillati</taxon>
        <taxon>Actinomycetota</taxon>
        <taxon>Actinomycetes</taxon>
        <taxon>Mycobacteriales</taxon>
        <taxon>Nocardiaceae</taxon>
        <taxon>Rhodococcus</taxon>
    </lineage>
</organism>
<keyword evidence="2" id="KW-0274">FAD</keyword>
<sequence length="317" mass="33411">MDDDDITQITEALRQTVEADPAAARKAITEFGWLELLDDQEQIAVSTLLPIWGRSLAQGSLLDPILVRAGGVADPTGLRVVLPALGSTRAPGRLVGDRVEIDGVLATGYGPILVLMATDGGLTLALCDDPGVVAGDPLDPSAGWARLTGSPAVLEKRTPTGIDPDVAWSAMLAAGRRALAYELIGVSEKMLEMTVEHVASRHQFGRALGSFQAVKHQLADVKLWTEVARLAADAAWEDGGEVSAALAKAAAVRASAAARRSCQQLLGGMGFTWEHDFHRYLRRALTLEPMLGGGPGLHRELGAALRSGAVSHDLIAL</sequence>
<dbReference type="Gene3D" id="1.20.140.10">
    <property type="entry name" value="Butyryl-CoA Dehydrogenase, subunit A, domain 3"/>
    <property type="match status" value="1"/>
</dbReference>
<feature type="domain" description="Acyl-CoA dehydrogenase/oxidase C-terminal" evidence="4">
    <location>
        <begin position="171"/>
        <end position="292"/>
    </location>
</feature>
<evidence type="ECO:0000313" key="7">
    <source>
        <dbReference type="EMBL" id="WLF52396.1"/>
    </source>
</evidence>
<dbReference type="Proteomes" id="UP001066327">
    <property type="component" value="Unassembled WGS sequence"/>
</dbReference>
<reference evidence="5" key="1">
    <citation type="submission" date="2022-12" db="EMBL/GenBank/DDBJ databases">
        <authorList>
            <person name="Krivoruchko A.V."/>
            <person name="Elkin A."/>
        </authorList>
    </citation>
    <scope>NUCLEOTIDE SEQUENCE</scope>
    <source>
        <strain evidence="5">IEGM 249</strain>
    </source>
</reference>
<dbReference type="EC" id="1.-.-.-" evidence="6"/>
<reference evidence="6" key="2">
    <citation type="submission" date="2023-07" db="EMBL/GenBank/DDBJ databases">
        <title>Genomic analysis of Rhodococcus opacus VOC-14 with glycol ethers degradation activity.</title>
        <authorList>
            <person name="Narkevich D.A."/>
            <person name="Hlushen A.M."/>
            <person name="Akhremchuk A.E."/>
            <person name="Sikolenko M.A."/>
            <person name="Valentovich L.N."/>
        </authorList>
    </citation>
    <scope>NUCLEOTIDE SEQUENCE</scope>
    <source>
        <strain evidence="6">VOC-14</strain>
        <plasmid evidence="6">pRho-VOC14-L</plasmid>
    </source>
</reference>
<accession>A0AAX3YQQ0</accession>
<gene>
    <name evidence="5" type="ORF">O4328_34835</name>
    <name evidence="6" type="ORF">Q5707_40750</name>
    <name evidence="7" type="ORF">Q5707_44245</name>
</gene>
<dbReference type="PANTHER" id="PTHR43884:SF20">
    <property type="entry name" value="ACYL-COA DEHYDROGENASE FADE28"/>
    <property type="match status" value="1"/>
</dbReference>
<keyword evidence="6" id="KW-0614">Plasmid</keyword>
<evidence type="ECO:0000256" key="3">
    <source>
        <dbReference type="ARBA" id="ARBA00023002"/>
    </source>
</evidence>
<name>A0AAX3YQQ0_RHOOP</name>
<dbReference type="Pfam" id="PF00441">
    <property type="entry name" value="Acyl-CoA_dh_1"/>
    <property type="match status" value="1"/>
</dbReference>
<evidence type="ECO:0000256" key="2">
    <source>
        <dbReference type="ARBA" id="ARBA00022827"/>
    </source>
</evidence>
<dbReference type="SUPFAM" id="SSF47203">
    <property type="entry name" value="Acyl-CoA dehydrogenase C-terminal domain-like"/>
    <property type="match status" value="1"/>
</dbReference>
<dbReference type="EMBL" id="JAPWIS010000025">
    <property type="protein sequence ID" value="MCZ4588767.1"/>
    <property type="molecule type" value="Genomic_DNA"/>
</dbReference>
<dbReference type="EMBL" id="CP130956">
    <property type="protein sequence ID" value="WLF52396.1"/>
    <property type="molecule type" value="Genomic_DNA"/>
</dbReference>
<dbReference type="GO" id="GO:0003995">
    <property type="term" value="F:acyl-CoA dehydrogenase activity"/>
    <property type="evidence" value="ECO:0007669"/>
    <property type="project" value="TreeGrafter"/>
</dbReference>
<keyword evidence="1" id="KW-0285">Flavoprotein</keyword>
<evidence type="ECO:0000256" key="1">
    <source>
        <dbReference type="ARBA" id="ARBA00022630"/>
    </source>
</evidence>
<dbReference type="InterPro" id="IPR036250">
    <property type="entry name" value="AcylCo_DH-like_C"/>
</dbReference>
<dbReference type="InterPro" id="IPR009075">
    <property type="entry name" value="AcylCo_DH/oxidase_C"/>
</dbReference>
<dbReference type="RefSeq" id="WP_206016547.1">
    <property type="nucleotide sequence ID" value="NZ_CP110470.1"/>
</dbReference>
<keyword evidence="3 6" id="KW-0560">Oxidoreductase</keyword>
<proteinExistence type="predicted"/>
<protein>
    <submittedName>
        <fullName evidence="6">Acyl-CoA dehydrogenase family protein</fullName>
        <ecNumber evidence="6">1.-.-.-</ecNumber>
    </submittedName>
    <submittedName>
        <fullName evidence="5">Acyl-CoA/acyl-ACP dehydrogenase</fullName>
    </submittedName>
</protein>
<keyword evidence="8" id="KW-1185">Reference proteome</keyword>
<dbReference type="PANTHER" id="PTHR43884">
    <property type="entry name" value="ACYL-COA DEHYDROGENASE"/>
    <property type="match status" value="1"/>
</dbReference>